<dbReference type="InterPro" id="IPR011006">
    <property type="entry name" value="CheY-like_superfamily"/>
</dbReference>
<keyword evidence="1" id="KW-0597">Phosphoprotein</keyword>
<evidence type="ECO:0000256" key="1">
    <source>
        <dbReference type="PROSITE-ProRule" id="PRU00169"/>
    </source>
</evidence>
<evidence type="ECO:0000313" key="4">
    <source>
        <dbReference type="Proteomes" id="UP000199058"/>
    </source>
</evidence>
<dbReference type="CDD" id="cd17557">
    <property type="entry name" value="REC_Rcp-like"/>
    <property type="match status" value="1"/>
</dbReference>
<feature type="domain" description="Response regulatory" evidence="2">
    <location>
        <begin position="9"/>
        <end position="134"/>
    </location>
</feature>
<dbReference type="Proteomes" id="UP000199058">
    <property type="component" value="Unassembled WGS sequence"/>
</dbReference>
<dbReference type="SMART" id="SM00448">
    <property type="entry name" value="REC"/>
    <property type="match status" value="1"/>
</dbReference>
<dbReference type="Gene3D" id="3.40.50.2300">
    <property type="match status" value="1"/>
</dbReference>
<protein>
    <submittedName>
        <fullName evidence="3">Response regulator receiver domain-containing protein</fullName>
    </submittedName>
</protein>
<dbReference type="STRING" id="1122252.SAMN05660443_2650"/>
<dbReference type="PANTHER" id="PTHR44520">
    <property type="entry name" value="RESPONSE REGULATOR RCP1-RELATED"/>
    <property type="match status" value="1"/>
</dbReference>
<sequence>MGRNEHKFCVLLVEDEPADAHLVKISFEEGRLLVDLQQVQDGVEALEYLRRTGRFAEARRPDLILLDLNMPRMNGRQFLEKVKQDENLKSIPVVVLTTSEAETDIISSYDLGASGYIVKPVDINDFIEQVQQLENYWFSLVKRPAG</sequence>
<dbReference type="AlphaFoldDB" id="A0A1I1JCH3"/>
<dbReference type="GO" id="GO:0000160">
    <property type="term" value="P:phosphorelay signal transduction system"/>
    <property type="evidence" value="ECO:0007669"/>
    <property type="project" value="InterPro"/>
</dbReference>
<dbReference type="RefSeq" id="WP_091964636.1">
    <property type="nucleotide sequence ID" value="NZ_FOLH01000006.1"/>
</dbReference>
<evidence type="ECO:0000259" key="2">
    <source>
        <dbReference type="PROSITE" id="PS50110"/>
    </source>
</evidence>
<dbReference type="InterPro" id="IPR001789">
    <property type="entry name" value="Sig_transdc_resp-reg_receiver"/>
</dbReference>
<evidence type="ECO:0000313" key="3">
    <source>
        <dbReference type="EMBL" id="SFC44318.1"/>
    </source>
</evidence>
<dbReference type="EMBL" id="FOLH01000006">
    <property type="protein sequence ID" value="SFC44318.1"/>
    <property type="molecule type" value="Genomic_DNA"/>
</dbReference>
<accession>A0A1I1JCH3</accession>
<reference evidence="3 4" key="1">
    <citation type="submission" date="2016-10" db="EMBL/GenBank/DDBJ databases">
        <authorList>
            <person name="de Groot N.N."/>
        </authorList>
    </citation>
    <scope>NUCLEOTIDE SEQUENCE [LARGE SCALE GENOMIC DNA]</scope>
    <source>
        <strain evidence="3 4">DSM 18438</strain>
    </source>
</reference>
<dbReference type="SUPFAM" id="SSF52172">
    <property type="entry name" value="CheY-like"/>
    <property type="match status" value="1"/>
</dbReference>
<keyword evidence="4" id="KW-1185">Reference proteome</keyword>
<dbReference type="InterPro" id="IPR052893">
    <property type="entry name" value="TCS_response_regulator"/>
</dbReference>
<dbReference type="OrthoDB" id="9793549at2"/>
<dbReference type="PROSITE" id="PS50110">
    <property type="entry name" value="RESPONSE_REGULATORY"/>
    <property type="match status" value="1"/>
</dbReference>
<name>A0A1I1JCH3_9GAMM</name>
<proteinExistence type="predicted"/>
<gene>
    <name evidence="3" type="ORF">SAMN05660443_2650</name>
</gene>
<organism evidence="3 4">
    <name type="scientific">Marinospirillum celere</name>
    <dbReference type="NCBI Taxonomy" id="1122252"/>
    <lineage>
        <taxon>Bacteria</taxon>
        <taxon>Pseudomonadati</taxon>
        <taxon>Pseudomonadota</taxon>
        <taxon>Gammaproteobacteria</taxon>
        <taxon>Oceanospirillales</taxon>
        <taxon>Oceanospirillaceae</taxon>
        <taxon>Marinospirillum</taxon>
    </lineage>
</organism>
<feature type="modified residue" description="4-aspartylphosphate" evidence="1">
    <location>
        <position position="67"/>
    </location>
</feature>
<dbReference type="Pfam" id="PF00072">
    <property type="entry name" value="Response_reg"/>
    <property type="match status" value="1"/>
</dbReference>